<keyword evidence="2" id="KW-1185">Reference proteome</keyword>
<dbReference type="EMBL" id="JAVDWE010000005">
    <property type="protein sequence ID" value="MDR7094589.1"/>
    <property type="molecule type" value="Genomic_DNA"/>
</dbReference>
<evidence type="ECO:0000313" key="2">
    <source>
        <dbReference type="Proteomes" id="UP001265550"/>
    </source>
</evidence>
<proteinExistence type="predicted"/>
<dbReference type="InterPro" id="IPR029045">
    <property type="entry name" value="ClpP/crotonase-like_dom_sf"/>
</dbReference>
<dbReference type="PANTHER" id="PTHR43459:SF1">
    <property type="entry name" value="EG:BACN32G11.4 PROTEIN"/>
    <property type="match status" value="1"/>
</dbReference>
<reference evidence="1 2" key="1">
    <citation type="submission" date="2023-07" db="EMBL/GenBank/DDBJ databases">
        <title>Sorghum-associated microbial communities from plants grown in Nebraska, USA.</title>
        <authorList>
            <person name="Schachtman D."/>
        </authorList>
    </citation>
    <scope>NUCLEOTIDE SEQUENCE [LARGE SCALE GENOMIC DNA]</scope>
    <source>
        <strain evidence="1 2">BE240</strain>
    </source>
</reference>
<dbReference type="PANTHER" id="PTHR43459">
    <property type="entry name" value="ENOYL-COA HYDRATASE"/>
    <property type="match status" value="1"/>
</dbReference>
<gene>
    <name evidence="1" type="ORF">J2X09_002330</name>
</gene>
<comment type="caution">
    <text evidence="1">The sequence shown here is derived from an EMBL/GenBank/DDBJ whole genome shotgun (WGS) entry which is preliminary data.</text>
</comment>
<dbReference type="RefSeq" id="WP_204733581.1">
    <property type="nucleotide sequence ID" value="NZ_JAVDWE010000005.1"/>
</dbReference>
<dbReference type="Proteomes" id="UP001265550">
    <property type="component" value="Unassembled WGS sequence"/>
</dbReference>
<evidence type="ECO:0000313" key="1">
    <source>
        <dbReference type="EMBL" id="MDR7094589.1"/>
    </source>
</evidence>
<dbReference type="CDD" id="cd06558">
    <property type="entry name" value="crotonase-like"/>
    <property type="match status" value="1"/>
</dbReference>
<dbReference type="Gene3D" id="3.90.226.10">
    <property type="entry name" value="2-enoyl-CoA Hydratase, Chain A, domain 1"/>
    <property type="match status" value="1"/>
</dbReference>
<accession>A0ABU1VAV0</accession>
<name>A0ABU1VAV0_9BURK</name>
<organism evidence="1 2">
    <name type="scientific">Hydrogenophaga laconesensis</name>
    <dbReference type="NCBI Taxonomy" id="1805971"/>
    <lineage>
        <taxon>Bacteria</taxon>
        <taxon>Pseudomonadati</taxon>
        <taxon>Pseudomonadota</taxon>
        <taxon>Betaproteobacteria</taxon>
        <taxon>Burkholderiales</taxon>
        <taxon>Comamonadaceae</taxon>
        <taxon>Hydrogenophaga</taxon>
    </lineage>
</organism>
<dbReference type="Pfam" id="PF00378">
    <property type="entry name" value="ECH_1"/>
    <property type="match status" value="1"/>
</dbReference>
<sequence>MTTNTHDASSTPGVLQSLHDGVLTLTLNDPGTGNLVDAAMSASIVHAVQTLGDDVKAICLRGTGDDFCAGRKSPTPPKGGAVPSAEKLRHLVAEPALALYDAIKFAPVPTLAVVQGRAHGVGAALACVCDITLAHEGARFSIPELERDIPPALVMAALHDRVPLKTLAMLVYTREELSAAQALAAGLVSHVVAAQAFESTAARWLAGFAGNGTVALRACKQYLTHAPSMSATGASAFASHVIGTALSARY</sequence>
<dbReference type="SUPFAM" id="SSF52096">
    <property type="entry name" value="ClpP/crotonase"/>
    <property type="match status" value="1"/>
</dbReference>
<protein>
    <submittedName>
        <fullName evidence="1">Enoyl-CoA hydratase/carnithine racemase</fullName>
    </submittedName>
</protein>
<dbReference type="InterPro" id="IPR001753">
    <property type="entry name" value="Enoyl-CoA_hydra/iso"/>
</dbReference>